<keyword evidence="4" id="KW-0479">Metal-binding</keyword>
<dbReference type="InterPro" id="IPR044066">
    <property type="entry name" value="TRIAD_supradom"/>
</dbReference>
<feature type="compositionally biased region" description="Acidic residues" evidence="10">
    <location>
        <begin position="145"/>
        <end position="174"/>
    </location>
</feature>
<keyword evidence="5" id="KW-0677">Repeat</keyword>
<evidence type="ECO:0000256" key="10">
    <source>
        <dbReference type="SAM" id="MobiDB-lite"/>
    </source>
</evidence>
<keyword evidence="6 9" id="KW-0863">Zinc-finger</keyword>
<evidence type="ECO:0000313" key="13">
    <source>
        <dbReference type="EMBL" id="KAF4977451.1"/>
    </source>
</evidence>
<feature type="compositionally biased region" description="Polar residues" evidence="10">
    <location>
        <begin position="308"/>
        <end position="320"/>
    </location>
</feature>
<dbReference type="GO" id="GO:0008270">
    <property type="term" value="F:zinc ion binding"/>
    <property type="evidence" value="ECO:0007669"/>
    <property type="project" value="UniProtKB-KW"/>
</dbReference>
<dbReference type="EMBL" id="JABEYC010000435">
    <property type="protein sequence ID" value="KAF4977451.1"/>
    <property type="molecule type" value="Genomic_DNA"/>
</dbReference>
<dbReference type="PANTHER" id="PTHR11685">
    <property type="entry name" value="RBR FAMILY RING FINGER AND IBR DOMAIN-CONTAINING"/>
    <property type="match status" value="1"/>
</dbReference>
<dbReference type="CDD" id="cd20335">
    <property type="entry name" value="BRcat_RBR"/>
    <property type="match status" value="1"/>
</dbReference>
<feature type="region of interest" description="Disordered" evidence="10">
    <location>
        <begin position="640"/>
        <end position="789"/>
    </location>
</feature>
<dbReference type="GO" id="GO:0061630">
    <property type="term" value="F:ubiquitin protein ligase activity"/>
    <property type="evidence" value="ECO:0007669"/>
    <property type="project" value="UniProtKB-EC"/>
</dbReference>
<evidence type="ECO:0000256" key="4">
    <source>
        <dbReference type="ARBA" id="ARBA00022723"/>
    </source>
</evidence>
<organism evidence="13 14">
    <name type="scientific">Fusarium zealandicum</name>
    <dbReference type="NCBI Taxonomy" id="1053134"/>
    <lineage>
        <taxon>Eukaryota</taxon>
        <taxon>Fungi</taxon>
        <taxon>Dikarya</taxon>
        <taxon>Ascomycota</taxon>
        <taxon>Pezizomycotina</taxon>
        <taxon>Sordariomycetes</taxon>
        <taxon>Hypocreomycetidae</taxon>
        <taxon>Hypocreales</taxon>
        <taxon>Nectriaceae</taxon>
        <taxon>Fusarium</taxon>
        <taxon>Fusarium staphyleae species complex</taxon>
    </lineage>
</organism>
<comment type="catalytic activity">
    <reaction evidence="1">
        <text>[E2 ubiquitin-conjugating enzyme]-S-ubiquitinyl-L-cysteine + [acceptor protein]-L-lysine = [E2 ubiquitin-conjugating enzyme]-L-cysteine + [acceptor protein]-N(6)-ubiquitinyl-L-lysine.</text>
        <dbReference type="EC" id="2.3.2.31"/>
    </reaction>
</comment>
<evidence type="ECO:0000256" key="9">
    <source>
        <dbReference type="PROSITE-ProRule" id="PRU00175"/>
    </source>
</evidence>
<keyword evidence="14" id="KW-1185">Reference proteome</keyword>
<feature type="compositionally biased region" description="Basic and acidic residues" evidence="10">
    <location>
        <begin position="595"/>
        <end position="616"/>
    </location>
</feature>
<dbReference type="InterPro" id="IPR017907">
    <property type="entry name" value="Znf_RING_CS"/>
</dbReference>
<dbReference type="PROSITE" id="PS51873">
    <property type="entry name" value="TRIAD"/>
    <property type="match status" value="1"/>
</dbReference>
<evidence type="ECO:0000256" key="1">
    <source>
        <dbReference type="ARBA" id="ARBA00001798"/>
    </source>
</evidence>
<dbReference type="InterPro" id="IPR002867">
    <property type="entry name" value="IBR_dom"/>
</dbReference>
<feature type="compositionally biased region" description="Basic and acidic residues" evidence="10">
    <location>
        <begin position="220"/>
        <end position="248"/>
    </location>
</feature>
<dbReference type="InterPro" id="IPR031127">
    <property type="entry name" value="E3_UB_ligase_RBR"/>
</dbReference>
<dbReference type="InterPro" id="IPR001841">
    <property type="entry name" value="Znf_RING"/>
</dbReference>
<feature type="region of interest" description="Disordered" evidence="10">
    <location>
        <begin position="23"/>
        <end position="270"/>
    </location>
</feature>
<feature type="compositionally biased region" description="Acidic residues" evidence="10">
    <location>
        <begin position="98"/>
        <end position="109"/>
    </location>
</feature>
<proteinExistence type="predicted"/>
<evidence type="ECO:0000256" key="3">
    <source>
        <dbReference type="ARBA" id="ARBA00022679"/>
    </source>
</evidence>
<evidence type="ECO:0000259" key="11">
    <source>
        <dbReference type="PROSITE" id="PS50089"/>
    </source>
</evidence>
<keyword evidence="3" id="KW-0808">Transferase</keyword>
<keyword evidence="8" id="KW-0862">Zinc</keyword>
<dbReference type="InterPro" id="IPR013083">
    <property type="entry name" value="Znf_RING/FYVE/PHD"/>
</dbReference>
<protein>
    <recommendedName>
        <fullName evidence="2">RBR-type E3 ubiquitin transferase</fullName>
        <ecNumber evidence="2">2.3.2.31</ecNumber>
    </recommendedName>
</protein>
<evidence type="ECO:0000256" key="5">
    <source>
        <dbReference type="ARBA" id="ARBA00022737"/>
    </source>
</evidence>
<evidence type="ECO:0000313" key="14">
    <source>
        <dbReference type="Proteomes" id="UP000635477"/>
    </source>
</evidence>
<feature type="domain" description="RING-type" evidence="12">
    <location>
        <begin position="327"/>
        <end position="528"/>
    </location>
</feature>
<dbReference type="AlphaFoldDB" id="A0A8H4XJ97"/>
<accession>A0A8H4XJ97</accession>
<feature type="region of interest" description="Disordered" evidence="10">
    <location>
        <begin position="284"/>
        <end position="326"/>
    </location>
</feature>
<dbReference type="GO" id="GO:0016567">
    <property type="term" value="P:protein ubiquitination"/>
    <property type="evidence" value="ECO:0007669"/>
    <property type="project" value="InterPro"/>
</dbReference>
<feature type="compositionally biased region" description="Basic residues" evidence="10">
    <location>
        <begin position="179"/>
        <end position="188"/>
    </location>
</feature>
<comment type="caution">
    <text evidence="13">The sequence shown here is derived from an EMBL/GenBank/DDBJ whole genome shotgun (WGS) entry which is preliminary data.</text>
</comment>
<feature type="compositionally biased region" description="Pro residues" evidence="10">
    <location>
        <begin position="707"/>
        <end position="728"/>
    </location>
</feature>
<feature type="compositionally biased region" description="Basic and acidic residues" evidence="10">
    <location>
        <begin position="189"/>
        <end position="202"/>
    </location>
</feature>
<dbReference type="PROSITE" id="PS50089">
    <property type="entry name" value="ZF_RING_2"/>
    <property type="match status" value="1"/>
</dbReference>
<feature type="compositionally biased region" description="Basic and acidic residues" evidence="10">
    <location>
        <begin position="565"/>
        <end position="578"/>
    </location>
</feature>
<evidence type="ECO:0000256" key="2">
    <source>
        <dbReference type="ARBA" id="ARBA00012251"/>
    </source>
</evidence>
<feature type="compositionally biased region" description="Basic and acidic residues" evidence="10">
    <location>
        <begin position="677"/>
        <end position="697"/>
    </location>
</feature>
<evidence type="ECO:0000256" key="8">
    <source>
        <dbReference type="ARBA" id="ARBA00022833"/>
    </source>
</evidence>
<dbReference type="SUPFAM" id="SSF57850">
    <property type="entry name" value="RING/U-box"/>
    <property type="match status" value="2"/>
</dbReference>
<feature type="region of interest" description="Disordered" evidence="10">
    <location>
        <begin position="565"/>
        <end position="617"/>
    </location>
</feature>
<dbReference type="Gene3D" id="1.20.120.1750">
    <property type="match status" value="1"/>
</dbReference>
<dbReference type="Gene3D" id="3.30.40.10">
    <property type="entry name" value="Zinc/RING finger domain, C3HC4 (zinc finger)"/>
    <property type="match status" value="1"/>
</dbReference>
<feature type="domain" description="RING-type" evidence="11">
    <location>
        <begin position="331"/>
        <end position="375"/>
    </location>
</feature>
<sequence>MRLGYDRDVGDADARLVRRRPLRADSRDWYGPGDVVPYSVPHRSRIEQVQRPNGRTPRGYATSSMSLDAYQPTMPPPTHLTRASTDAYKRFPGYPVYEADDDDDNDEDERWPPLKQRGRFPERARPRQSLRKPREPTPESTPPSESEEESDSDSDSGDDEDNDQIEVVVEEAEEENHGHGRHRRRHRQPSRDDYTSSSDNERQRRRHRMPSPSTSDEVELAYRRHASSERGSPDHRPPLRRQVSDDPRYGPSQRFASVLGTSRPPVSSKRAAKVYESIEITREARPRRSAALQTVRQSRESSLRPPSMTGSHFGESSRNTSPDRPRKLRDCKACLDEVPESRCPKLDCGHRMCHSCLKRRFKQSMTDPEQMPPTCCSPDHISPDIVERLFDPMFKKLWNKKFVDYSLRARLYCPSRRCGEWIRPANVYRDRETGRGAARCDRCETKVCVSCNGRWHFSSKCPRDDQTARFLEYARHEGRKRCHKCGATAELGEGDNHAACRCGADFCIVCGQKPKRCECPWFEHDDPDLDHNDHMNGPPTRRGGDIQVFKGGDIQVFNGGDIQVFRDEAPPAPEESRTPRRARGSARPQIYDEEALMRQHQEQRDEEMARRSHYYDREDDYEDRGGIADVVRVENTSGHYTKDVPRRTGRRVVGAPPSPSRPGFENPPGGDYYAGGEHPREARGGSMDRRLADRFAESRYGPMHGMEPPPGPMGASLMPPPIGMPPPVREGTYYGGGMGPERVIVERDYDDNESYYSHSSRSRKSGLRSDTPKSSELAGLSGRSSGLGRVDAWRTYVAPGAPEGEAAVTAASA</sequence>
<name>A0A8H4XJ97_9HYPO</name>
<keyword evidence="7" id="KW-0833">Ubl conjugation pathway</keyword>
<evidence type="ECO:0000259" key="12">
    <source>
        <dbReference type="PROSITE" id="PS51873"/>
    </source>
</evidence>
<dbReference type="Pfam" id="PF01485">
    <property type="entry name" value="IBR"/>
    <property type="match status" value="1"/>
</dbReference>
<dbReference type="OrthoDB" id="9977870at2759"/>
<gene>
    <name evidence="13" type="ORF">FZEAL_6015</name>
</gene>
<dbReference type="Proteomes" id="UP000635477">
    <property type="component" value="Unassembled WGS sequence"/>
</dbReference>
<dbReference type="PROSITE" id="PS00518">
    <property type="entry name" value="ZF_RING_1"/>
    <property type="match status" value="1"/>
</dbReference>
<dbReference type="EC" id="2.3.2.31" evidence="2"/>
<reference evidence="13" key="2">
    <citation type="submission" date="2020-05" db="EMBL/GenBank/DDBJ databases">
        <authorList>
            <person name="Kim H.-S."/>
            <person name="Proctor R.H."/>
            <person name="Brown D.W."/>
        </authorList>
    </citation>
    <scope>NUCLEOTIDE SEQUENCE</scope>
    <source>
        <strain evidence="13">NRRL 22465</strain>
    </source>
</reference>
<evidence type="ECO:0000256" key="7">
    <source>
        <dbReference type="ARBA" id="ARBA00022786"/>
    </source>
</evidence>
<reference evidence="13" key="1">
    <citation type="journal article" date="2020" name="BMC Genomics">
        <title>Correction to: Identification and distribution of gene clusters required for synthesis of sphingolipid metabolism inhibitors in diverse species of the filamentous fungus Fusarium.</title>
        <authorList>
            <person name="Kim H.S."/>
            <person name="Lohmar J.M."/>
            <person name="Busman M."/>
            <person name="Brown D.W."/>
            <person name="Naumann T.A."/>
            <person name="Divon H.H."/>
            <person name="Lysoe E."/>
            <person name="Uhlig S."/>
            <person name="Proctor R.H."/>
        </authorList>
    </citation>
    <scope>NUCLEOTIDE SEQUENCE</scope>
    <source>
        <strain evidence="13">NRRL 22465</strain>
    </source>
</reference>
<evidence type="ECO:0000256" key="6">
    <source>
        <dbReference type="ARBA" id="ARBA00022771"/>
    </source>
</evidence>
<feature type="compositionally biased region" description="Low complexity" evidence="10">
    <location>
        <begin position="774"/>
        <end position="788"/>
    </location>
</feature>